<reference evidence="6 7" key="1">
    <citation type="submission" date="2021-05" db="EMBL/GenBank/DDBJ databases">
        <title>Molecular characterization for Shewanella algae harboring chromosomal blaOXA-55-like strains isolated from clinical and environment sample.</title>
        <authorList>
            <person name="Ohama Y."/>
            <person name="Aoki K."/>
            <person name="Harada S."/>
            <person name="Moriya K."/>
            <person name="Ishii Y."/>
            <person name="Tateda K."/>
        </authorList>
    </citation>
    <scope>NUCLEOTIDE SEQUENCE [LARGE SCALE GENOMIC DNA]</scope>
    <source>
        <strain evidence="6 7">MBTL60-118</strain>
    </source>
</reference>
<evidence type="ECO:0000256" key="2">
    <source>
        <dbReference type="ARBA" id="ARBA00022722"/>
    </source>
</evidence>
<sequence length="863" mass="92228">MRIKMSAVATATAMVLGAFSTAASADLLITEYIEGGGFNKAIELYNSGDSAQSLSGYKLVRYKDGATTTTDMVAFTDQEIPAKGILVVRHTDAVLNLDASVTEMIGGLQQNGTDAVALLNGDTVVDIVGAVPTPKDWGKDVTLRRSDTTSSMVAKDTFDESDWTSHPKDTVDGFGCIGENACSFVAEPGVLLITEYIEGSANNKAIEISNVGGSAIDLDANVYQLAKHSNGAVDAGDAEILSGTLEPGKSIVFHNSGAADEFKVGTESKVTWFNGDDAMVLTKDGAVIDSIGKVGERVNWKDGDFSTVDATLRRKDSVKVGDTDTSDTYPGTSKDQWLVLPKDTSDGLNCAGESACDGSVTPPEPPKPETGPCTGCETLTPVADPATFNGEIYYSDVLSGEFANAEELKNALSVIIAKDHKQLTYKQVWSTLTYADQDPSDDKKVIEIYTGASISKYDNQTSGSGVGKWNREHVWAKSHGFPSESQWGYTDAHHLRPSDPGINTARSNNDFGACKDTGEEVMFNGVGTGNYLNKTTDCWEPRDEVKGDVARMIMYMDTRYQGTDTATTNMPDLVAVDRLTTTDEDSAPLIGTLCTLYAWNQLDAVDAYEQNRNNQVYKYQGNRNPFIDRPELVKEVYGAVCGDDPNPALEVEGDILAPESVTEGAAYTLDASAIKAGEGVTLTYKWEQIVGEEKTLVGDMATLSLTAPMVKADETLNFTLTISDGTLETTKAVSVSVINVPLALNVEFAGTTKVTEGEKASITATVTDAPEGTTYSWKQVSGTTAVYTAAGLTLDVTAPSVNIDQVLVFELMATVGEESFAKSVSIEVTNTEEPGWTKPDGAGSLGGFITLLLPLMWLRRRQG</sequence>
<dbReference type="PANTHER" id="PTHR33607">
    <property type="entry name" value="ENDONUCLEASE-1"/>
    <property type="match status" value="1"/>
</dbReference>
<feature type="chain" id="PRO_5046652808" description="LTD domain-containing protein" evidence="4">
    <location>
        <begin position="26"/>
        <end position="863"/>
    </location>
</feature>
<organism evidence="6 7">
    <name type="scientific">Shewanella colwelliana</name>
    <name type="common">Alteromonas colwelliana</name>
    <dbReference type="NCBI Taxonomy" id="23"/>
    <lineage>
        <taxon>Bacteria</taxon>
        <taxon>Pseudomonadati</taxon>
        <taxon>Pseudomonadota</taxon>
        <taxon>Gammaproteobacteria</taxon>
        <taxon>Alteromonadales</taxon>
        <taxon>Shewanellaceae</taxon>
        <taxon>Shewanella</taxon>
    </lineage>
</organism>
<dbReference type="Gene3D" id="2.60.40.3010">
    <property type="match status" value="2"/>
</dbReference>
<dbReference type="RefSeq" id="WP_220756098.1">
    <property type="nucleotide sequence ID" value="NZ_BPEU01000002.1"/>
</dbReference>
<dbReference type="SUPFAM" id="SSF74853">
    <property type="entry name" value="Lamin A/C globular tail domain"/>
    <property type="match status" value="1"/>
</dbReference>
<name>A0ABQ4NUJ0_SHECO</name>
<dbReference type="NCBIfam" id="TIGR03501">
    <property type="entry name" value="GlyGly_CTERM"/>
    <property type="match status" value="1"/>
</dbReference>
<keyword evidence="7" id="KW-1185">Reference proteome</keyword>
<dbReference type="InterPro" id="IPR007346">
    <property type="entry name" value="Endonuclease-I"/>
</dbReference>
<feature type="domain" description="LTD" evidence="5">
    <location>
        <begin position="17"/>
        <end position="132"/>
    </location>
</feature>
<keyword evidence="3" id="KW-0378">Hydrolase</keyword>
<dbReference type="PANTHER" id="PTHR33607:SF2">
    <property type="entry name" value="ENDONUCLEASE-1"/>
    <property type="match status" value="1"/>
</dbReference>
<proteinExistence type="inferred from homology"/>
<evidence type="ECO:0000313" key="6">
    <source>
        <dbReference type="EMBL" id="GIU35443.1"/>
    </source>
</evidence>
<protein>
    <recommendedName>
        <fullName evidence="5">LTD domain-containing protein</fullName>
    </recommendedName>
</protein>
<accession>A0ABQ4NUJ0</accession>
<evidence type="ECO:0000256" key="3">
    <source>
        <dbReference type="ARBA" id="ARBA00022801"/>
    </source>
</evidence>
<keyword evidence="4" id="KW-0732">Signal</keyword>
<dbReference type="SUPFAM" id="SSF54060">
    <property type="entry name" value="His-Me finger endonucleases"/>
    <property type="match status" value="1"/>
</dbReference>
<dbReference type="InterPro" id="IPR001322">
    <property type="entry name" value="Lamin_tail_dom"/>
</dbReference>
<comment type="caution">
    <text evidence="6">The sequence shown here is derived from an EMBL/GenBank/DDBJ whole genome shotgun (WGS) entry which is preliminary data.</text>
</comment>
<dbReference type="Proteomes" id="UP000773469">
    <property type="component" value="Unassembled WGS sequence"/>
</dbReference>
<comment type="similarity">
    <text evidence="1">Belongs to the EndA/NucM nuclease family.</text>
</comment>
<feature type="signal peptide" evidence="4">
    <location>
        <begin position="1"/>
        <end position="25"/>
    </location>
</feature>
<dbReference type="Pfam" id="PF22352">
    <property type="entry name" value="K319L-like_PKD"/>
    <property type="match status" value="1"/>
</dbReference>
<dbReference type="PROSITE" id="PS51841">
    <property type="entry name" value="LTD"/>
    <property type="match status" value="2"/>
</dbReference>
<feature type="domain" description="LTD" evidence="5">
    <location>
        <begin position="178"/>
        <end position="302"/>
    </location>
</feature>
<dbReference type="InterPro" id="IPR044925">
    <property type="entry name" value="His-Me_finger_sf"/>
</dbReference>
<evidence type="ECO:0000313" key="7">
    <source>
        <dbReference type="Proteomes" id="UP000773469"/>
    </source>
</evidence>
<evidence type="ECO:0000256" key="1">
    <source>
        <dbReference type="ARBA" id="ARBA00006429"/>
    </source>
</evidence>
<evidence type="ECO:0000256" key="4">
    <source>
        <dbReference type="SAM" id="SignalP"/>
    </source>
</evidence>
<keyword evidence="2" id="KW-0540">Nuclease</keyword>
<dbReference type="InterPro" id="IPR036415">
    <property type="entry name" value="Lamin_tail_dom_sf"/>
</dbReference>
<dbReference type="Pfam" id="PF00932">
    <property type="entry name" value="LTD"/>
    <property type="match status" value="2"/>
</dbReference>
<evidence type="ECO:0000259" key="5">
    <source>
        <dbReference type="PROSITE" id="PS51841"/>
    </source>
</evidence>
<dbReference type="EMBL" id="BPEU01000002">
    <property type="protein sequence ID" value="GIU35443.1"/>
    <property type="molecule type" value="Genomic_DNA"/>
</dbReference>
<dbReference type="Pfam" id="PF04231">
    <property type="entry name" value="Endonuclease_1"/>
    <property type="match status" value="1"/>
</dbReference>
<gene>
    <name evidence="6" type="ORF">TUM3794_03130</name>
</gene>
<dbReference type="InterPro" id="IPR020008">
    <property type="entry name" value="GlyGly_CTERM"/>
</dbReference>